<evidence type="ECO:0000256" key="2">
    <source>
        <dbReference type="SAM" id="MobiDB-lite"/>
    </source>
</evidence>
<dbReference type="GO" id="GO:0003723">
    <property type="term" value="F:RNA binding"/>
    <property type="evidence" value="ECO:0007669"/>
    <property type="project" value="UniProtKB-KW"/>
</dbReference>
<reference evidence="5" key="1">
    <citation type="submission" date="2022-04" db="EMBL/GenBank/DDBJ databases">
        <title>A functionally conserved STORR gene fusion in Papaver species that diverged 16.8 million years ago.</title>
        <authorList>
            <person name="Catania T."/>
        </authorList>
    </citation>
    <scope>NUCLEOTIDE SEQUENCE</scope>
    <source>
        <strain evidence="5">S-188037</strain>
    </source>
</reference>
<proteinExistence type="predicted"/>
<evidence type="ECO:0000313" key="5">
    <source>
        <dbReference type="EMBL" id="KAI3930498.1"/>
    </source>
</evidence>
<dbReference type="InterPro" id="IPR001247">
    <property type="entry name" value="ExoRNase_PH_dom1"/>
</dbReference>
<dbReference type="Pfam" id="PF01138">
    <property type="entry name" value="RNase_PH"/>
    <property type="match status" value="2"/>
</dbReference>
<dbReference type="GO" id="GO:0000175">
    <property type="term" value="F:3'-5'-RNA exonuclease activity"/>
    <property type="evidence" value="ECO:0007669"/>
    <property type="project" value="TreeGrafter"/>
</dbReference>
<accession>A0AAD4T1K1</accession>
<evidence type="ECO:0000256" key="1">
    <source>
        <dbReference type="ARBA" id="ARBA00022884"/>
    </source>
</evidence>
<dbReference type="AlphaFoldDB" id="A0AAD4T1K1"/>
<feature type="compositionally biased region" description="Acidic residues" evidence="2">
    <location>
        <begin position="698"/>
        <end position="728"/>
    </location>
</feature>
<keyword evidence="1" id="KW-0694">RNA-binding</keyword>
<feature type="region of interest" description="Disordered" evidence="2">
    <location>
        <begin position="694"/>
        <end position="731"/>
    </location>
</feature>
<evidence type="ECO:0000313" key="6">
    <source>
        <dbReference type="Proteomes" id="UP001202328"/>
    </source>
</evidence>
<dbReference type="InterPro" id="IPR020568">
    <property type="entry name" value="Ribosomal_Su5_D2-typ_SF"/>
</dbReference>
<dbReference type="GO" id="GO:0004654">
    <property type="term" value="F:polyribonucleotide nucleotidyltransferase activity"/>
    <property type="evidence" value="ECO:0007669"/>
    <property type="project" value="InterPro"/>
</dbReference>
<dbReference type="GO" id="GO:0000965">
    <property type="term" value="P:mitochondrial RNA 3'-end processing"/>
    <property type="evidence" value="ECO:0007669"/>
    <property type="project" value="TreeGrafter"/>
</dbReference>
<dbReference type="SUPFAM" id="SSF55666">
    <property type="entry name" value="Ribonuclease PH domain 2-like"/>
    <property type="match status" value="2"/>
</dbReference>
<feature type="domain" description="Exoribonuclease phosphorolytic" evidence="3">
    <location>
        <begin position="365"/>
        <end position="507"/>
    </location>
</feature>
<evidence type="ECO:0000259" key="3">
    <source>
        <dbReference type="Pfam" id="PF01138"/>
    </source>
</evidence>
<dbReference type="GO" id="GO:0005739">
    <property type="term" value="C:mitochondrion"/>
    <property type="evidence" value="ECO:0007669"/>
    <property type="project" value="TreeGrafter"/>
</dbReference>
<dbReference type="PANTHER" id="PTHR11252:SF16">
    <property type="entry name" value="POLYRIBONUCLEOTIDE NUCLEOTIDYLTRANSFERASE 2, MITOCHONDRIAL"/>
    <property type="match status" value="1"/>
</dbReference>
<feature type="domain" description="Exoribonuclease phosphorolytic" evidence="4">
    <location>
        <begin position="191"/>
        <end position="254"/>
    </location>
</feature>
<dbReference type="InterPro" id="IPR027408">
    <property type="entry name" value="PNPase/RNase_PH_dom_sf"/>
</dbReference>
<protein>
    <submittedName>
        <fullName evidence="5">Uncharacterized protein</fullName>
    </submittedName>
</protein>
<dbReference type="SUPFAM" id="SSF54211">
    <property type="entry name" value="Ribosomal protein S5 domain 2-like"/>
    <property type="match status" value="2"/>
</dbReference>
<dbReference type="Proteomes" id="UP001202328">
    <property type="component" value="Unassembled WGS sequence"/>
</dbReference>
<comment type="caution">
    <text evidence="5">The sequence shown here is derived from an EMBL/GenBank/DDBJ whole genome shotgun (WGS) entry which is preliminary data.</text>
</comment>
<dbReference type="InterPro" id="IPR036345">
    <property type="entry name" value="ExoRNase_PH_dom2_sf"/>
</dbReference>
<keyword evidence="6" id="KW-1185">Reference proteome</keyword>
<organism evidence="5 6">
    <name type="scientific">Papaver atlanticum</name>
    <dbReference type="NCBI Taxonomy" id="357466"/>
    <lineage>
        <taxon>Eukaryota</taxon>
        <taxon>Viridiplantae</taxon>
        <taxon>Streptophyta</taxon>
        <taxon>Embryophyta</taxon>
        <taxon>Tracheophyta</taxon>
        <taxon>Spermatophyta</taxon>
        <taxon>Magnoliopsida</taxon>
        <taxon>Ranunculales</taxon>
        <taxon>Papaveraceae</taxon>
        <taxon>Papaveroideae</taxon>
        <taxon>Papaver</taxon>
    </lineage>
</organism>
<dbReference type="InterPro" id="IPR012162">
    <property type="entry name" value="PNPase"/>
</dbReference>
<dbReference type="GO" id="GO:0005829">
    <property type="term" value="C:cytosol"/>
    <property type="evidence" value="ECO:0007669"/>
    <property type="project" value="TreeGrafter"/>
</dbReference>
<sequence length="763" mass="84807">MAMSLTLGGRRSAANLQYLSNIPKNAIRLYQIYREEFQIGSCSFSFETTPPNQFDDSGAGAGAVGDAGVVMTMRDMQPSTLSMTAGEQVSKFLSTASILNPNGKNLDSFPRITVDYQGKQHPSQDIHGAGRDGSGTRIIRTPIRPLFPSGFYHDVQVNARVLSCSEHHDIDVIAANATSAALMLSDIPYGGPIGVVRVGRIQGEFVFNPVKSELPCCDIDLIYACTRDKVLMVDVQAQEVTEEDLEAALRLAHQEAVKYIDPQIKFAKQSGECKKDYKLSMMVKGSTVHKIESLAEAPLETALFPDFDAPEKCKGEENLDKITGDASEVLEVEESHDKEKLKLLHPYMVDKVRKKIFHRWNVEKESGRISPGLQGSSSFACGATHVSCTVTQTIPATDEAEPQDEFVDAKYVRYSRGRSFDMVIGYPRYLYKTPPFRIDGDWKRCVNNSCEAEDGSFMENAFVAVLPKEDTFPYVVRCKSQVACHDGSASTASVCGVSIALMDAGVPLRKQVTGVSMGLVRNRILTDLSSLEEQLGDMNSKVAGSCEGISAVQLDLNVAGVPLDIICECLGLALNARFQILDRMEEEIIVPRYSASNEWLWPYPIVAKYCIPGQPVERVIYADGGWYECDINLVMFGHETRSRITCTEEEDDMITAVAKSKTRHLRVLEKIKDMYGIEVDVDYSTYYDDSDAAREFQDDSDDSSDSDDTDAPAEFRDDSDDLSDYADSDDARDADREFRDYFDDPQRNLLCGYRRVSWHSCEL</sequence>
<dbReference type="EMBL" id="JAJJMB010007362">
    <property type="protein sequence ID" value="KAI3930498.1"/>
    <property type="molecule type" value="Genomic_DNA"/>
</dbReference>
<gene>
    <name evidence="5" type="ORF">MKW98_022147</name>
</gene>
<dbReference type="PANTHER" id="PTHR11252">
    <property type="entry name" value="POLYRIBONUCLEOTIDE NUCLEOTIDYLTRANSFERASE"/>
    <property type="match status" value="1"/>
</dbReference>
<dbReference type="GO" id="GO:0009570">
    <property type="term" value="C:chloroplast stroma"/>
    <property type="evidence" value="ECO:0007669"/>
    <property type="project" value="TreeGrafter"/>
</dbReference>
<dbReference type="Gene3D" id="3.30.230.70">
    <property type="entry name" value="GHMP Kinase, N-terminal domain"/>
    <property type="match status" value="2"/>
</dbReference>
<name>A0AAD4T1K1_9MAGN</name>
<evidence type="ECO:0000259" key="4">
    <source>
        <dbReference type="Pfam" id="PF03725"/>
    </source>
</evidence>
<dbReference type="InterPro" id="IPR015847">
    <property type="entry name" value="ExoRNase_PH_dom2"/>
</dbReference>
<dbReference type="GO" id="GO:0000958">
    <property type="term" value="P:mitochondrial mRNA catabolic process"/>
    <property type="evidence" value="ECO:0007669"/>
    <property type="project" value="TreeGrafter"/>
</dbReference>
<dbReference type="Pfam" id="PF03725">
    <property type="entry name" value="RNase_PH_C"/>
    <property type="match status" value="1"/>
</dbReference>
<feature type="domain" description="Exoribonuclease phosphorolytic" evidence="3">
    <location>
        <begin position="102"/>
        <end position="188"/>
    </location>
</feature>